<evidence type="ECO:0000313" key="1">
    <source>
        <dbReference type="EMBL" id="QHT74099.1"/>
    </source>
</evidence>
<proteinExistence type="predicted"/>
<protein>
    <submittedName>
        <fullName evidence="1">Uncharacterized protein</fullName>
    </submittedName>
</protein>
<dbReference type="EMBL" id="MN739837">
    <property type="protein sequence ID" value="QHT74099.1"/>
    <property type="molecule type" value="Genomic_DNA"/>
</dbReference>
<sequence length="119" mass="14184">MPKNSKDNLYKNEQLEVKNKLLEILKITQEKNYFTLYELDNDIETQNLILALEGDCEKYFACGEWTFFRYKKDKKGCDRPYLILIRNILSAMDVQYINKPMSHVIDNIKTSTTKYFIIL</sequence>
<organism evidence="1">
    <name type="scientific">viral metagenome</name>
    <dbReference type="NCBI Taxonomy" id="1070528"/>
    <lineage>
        <taxon>unclassified sequences</taxon>
        <taxon>metagenomes</taxon>
        <taxon>organismal metagenomes</taxon>
    </lineage>
</organism>
<reference evidence="1" key="1">
    <citation type="journal article" date="2020" name="Nature">
        <title>Giant virus diversity and host interactions through global metagenomics.</title>
        <authorList>
            <person name="Schulz F."/>
            <person name="Roux S."/>
            <person name="Paez-Espino D."/>
            <person name="Jungbluth S."/>
            <person name="Walsh D.A."/>
            <person name="Denef V.J."/>
            <person name="McMahon K.D."/>
            <person name="Konstantinidis K.T."/>
            <person name="Eloe-Fadrosh E.A."/>
            <person name="Kyrpides N.C."/>
            <person name="Woyke T."/>
        </authorList>
    </citation>
    <scope>NUCLEOTIDE SEQUENCE</scope>
    <source>
        <strain evidence="1">GVMAG-M-3300023179-4</strain>
    </source>
</reference>
<name>A0A6C0H0Y3_9ZZZZ</name>
<accession>A0A6C0H0Y3</accession>
<dbReference type="AlphaFoldDB" id="A0A6C0H0Y3"/>